<feature type="signal peptide" evidence="2">
    <location>
        <begin position="1"/>
        <end position="20"/>
    </location>
</feature>
<evidence type="ECO:0008006" key="5">
    <source>
        <dbReference type="Google" id="ProtNLM"/>
    </source>
</evidence>
<sequence length="451" mass="46878">MKSMRTWASVCALAVLPACGDDSDENVVPPPPASSACAEGQAVCEVSQNITEDTTWTKDHTYVLTTNVFVEKGTLTIEAGTVIQGRLNSSLAITRNARLEARGTAAAPIVFTSAVDKGSRQAGNWGGLVLLGKAPINVQGGEDNIEGYPESENTRYGGSDAAHNCGTLQYARIEFAGFRLGGNNELNGLTLGACGTATTVDYVQVHRGLDDGVEMFGGTANLKHIVVTLADDDGLDWDQGWQGKAQFVAVQLSRLAGNNGIEADNSSASPNATPRSSPTLWNVTLVGADRATGASAQTQGGAILRVGSAGSINNSIIAYFNDFALDVAGPDSIAEANAGRLQVNNSTFWSAKVAYGETTFVVKSSSDGSDFSEYSAFLGESGRGNKVADPKLGKALYKDPTPEVPGPSFKPEVAIPGGTPPNDGFFDTSAGFQGAVGETDWTAGWTAYPAS</sequence>
<dbReference type="PANTHER" id="PTHR41339:SF1">
    <property type="entry name" value="SECRETED PROTEIN"/>
    <property type="match status" value="1"/>
</dbReference>
<protein>
    <recommendedName>
        <fullName evidence="5">Lipoprotein</fullName>
    </recommendedName>
</protein>
<dbReference type="AlphaFoldDB" id="A0A1H9Z4Y7"/>
<evidence type="ECO:0000313" key="4">
    <source>
        <dbReference type="Proteomes" id="UP000199181"/>
    </source>
</evidence>
<evidence type="ECO:0000256" key="1">
    <source>
        <dbReference type="SAM" id="MobiDB-lite"/>
    </source>
</evidence>
<keyword evidence="4" id="KW-1185">Reference proteome</keyword>
<dbReference type="EMBL" id="FOIJ01000001">
    <property type="protein sequence ID" value="SES76425.1"/>
    <property type="molecule type" value="Genomic_DNA"/>
</dbReference>
<evidence type="ECO:0000256" key="2">
    <source>
        <dbReference type="SAM" id="SignalP"/>
    </source>
</evidence>
<gene>
    <name evidence="3" type="ORF">SAMN05443639_101167</name>
</gene>
<proteinExistence type="predicted"/>
<organism evidence="3 4">
    <name type="scientific">Stigmatella erecta</name>
    <dbReference type="NCBI Taxonomy" id="83460"/>
    <lineage>
        <taxon>Bacteria</taxon>
        <taxon>Pseudomonadati</taxon>
        <taxon>Myxococcota</taxon>
        <taxon>Myxococcia</taxon>
        <taxon>Myxococcales</taxon>
        <taxon>Cystobacterineae</taxon>
        <taxon>Archangiaceae</taxon>
        <taxon>Stigmatella</taxon>
    </lineage>
</organism>
<evidence type="ECO:0000313" key="3">
    <source>
        <dbReference type="EMBL" id="SES76425.1"/>
    </source>
</evidence>
<accession>A0A1H9Z4Y7</accession>
<dbReference type="PANTHER" id="PTHR41339">
    <property type="entry name" value="LIPL48"/>
    <property type="match status" value="1"/>
</dbReference>
<name>A0A1H9Z4Y7_9BACT</name>
<feature type="chain" id="PRO_5011617497" description="Lipoprotein" evidence="2">
    <location>
        <begin position="21"/>
        <end position="451"/>
    </location>
</feature>
<feature type="region of interest" description="Disordered" evidence="1">
    <location>
        <begin position="398"/>
        <end position="430"/>
    </location>
</feature>
<dbReference type="RefSeq" id="WP_093515098.1">
    <property type="nucleotide sequence ID" value="NZ_FOIJ01000001.1"/>
</dbReference>
<keyword evidence="2" id="KW-0732">Signal</keyword>
<reference evidence="4" key="1">
    <citation type="submission" date="2016-10" db="EMBL/GenBank/DDBJ databases">
        <authorList>
            <person name="Varghese N."/>
            <person name="Submissions S."/>
        </authorList>
    </citation>
    <scope>NUCLEOTIDE SEQUENCE [LARGE SCALE GENOMIC DNA]</scope>
    <source>
        <strain evidence="4">DSM 16858</strain>
    </source>
</reference>
<dbReference type="Proteomes" id="UP000199181">
    <property type="component" value="Unassembled WGS sequence"/>
</dbReference>